<dbReference type="EMBL" id="MU827330">
    <property type="protein sequence ID" value="KAJ7354968.1"/>
    <property type="molecule type" value="Genomic_DNA"/>
</dbReference>
<evidence type="ECO:0000313" key="2">
    <source>
        <dbReference type="Proteomes" id="UP001163046"/>
    </source>
</evidence>
<organism evidence="1 2">
    <name type="scientific">Desmophyllum pertusum</name>
    <dbReference type="NCBI Taxonomy" id="174260"/>
    <lineage>
        <taxon>Eukaryota</taxon>
        <taxon>Metazoa</taxon>
        <taxon>Cnidaria</taxon>
        <taxon>Anthozoa</taxon>
        <taxon>Hexacorallia</taxon>
        <taxon>Scleractinia</taxon>
        <taxon>Caryophylliina</taxon>
        <taxon>Caryophylliidae</taxon>
        <taxon>Desmophyllum</taxon>
    </lineage>
</organism>
<accession>A0A9W9YNJ8</accession>
<protein>
    <submittedName>
        <fullName evidence="1">Uncharacterized protein</fullName>
    </submittedName>
</protein>
<comment type="caution">
    <text evidence="1">The sequence shown here is derived from an EMBL/GenBank/DDBJ whole genome shotgun (WGS) entry which is preliminary data.</text>
</comment>
<dbReference type="AlphaFoldDB" id="A0A9W9YNJ8"/>
<reference evidence="1" key="1">
    <citation type="submission" date="2023-01" db="EMBL/GenBank/DDBJ databases">
        <title>Genome assembly of the deep-sea coral Lophelia pertusa.</title>
        <authorList>
            <person name="Herrera S."/>
            <person name="Cordes E."/>
        </authorList>
    </citation>
    <scope>NUCLEOTIDE SEQUENCE</scope>
    <source>
        <strain evidence="1">USNM1676648</strain>
        <tissue evidence="1">Polyp</tissue>
    </source>
</reference>
<gene>
    <name evidence="1" type="ORF">OS493_029077</name>
</gene>
<name>A0A9W9YNJ8_9CNID</name>
<evidence type="ECO:0000313" key="1">
    <source>
        <dbReference type="EMBL" id="KAJ7354968.1"/>
    </source>
</evidence>
<dbReference type="Proteomes" id="UP001163046">
    <property type="component" value="Unassembled WGS sequence"/>
</dbReference>
<keyword evidence="2" id="KW-1185">Reference proteome</keyword>
<sequence>MSRVASVDNIDVESTSTQTMRNARSVEHLTFCHQSQEEMEAKWRRNLKAIVVCPFGMSEFKRRVEVLKHAIMLEMDEENATDMDKYNLAKRRNAYCKSMLKSDEEKAARIMGILGLCRCTHVRSLKRLMD</sequence>
<proteinExistence type="predicted"/>